<dbReference type="GO" id="GO:0006355">
    <property type="term" value="P:regulation of DNA-templated transcription"/>
    <property type="evidence" value="ECO:0007669"/>
    <property type="project" value="InterPro"/>
</dbReference>
<dbReference type="CDD" id="cd15831">
    <property type="entry name" value="BTAD"/>
    <property type="match status" value="1"/>
</dbReference>
<dbReference type="Gene3D" id="1.25.40.10">
    <property type="entry name" value="Tetratricopeptide repeat domain"/>
    <property type="match status" value="2"/>
</dbReference>
<dbReference type="Pfam" id="PF25872">
    <property type="entry name" value="HTH_77"/>
    <property type="match status" value="1"/>
</dbReference>
<dbReference type="InterPro" id="IPR011990">
    <property type="entry name" value="TPR-like_helical_dom_sf"/>
</dbReference>
<feature type="DNA-binding region" description="OmpR/PhoB-type" evidence="3">
    <location>
        <begin position="1"/>
        <end position="73"/>
    </location>
</feature>
<organism evidence="5 6">
    <name type="scientific">Saccharomonospora viridis (strain ATCC 15386 / DSM 43017 / JCM 3036 / CCUG 5913 / NBRC 12207 / NCIMB 9602 / P101)</name>
    <name type="common">Thermoactinomyces viridis</name>
    <dbReference type="NCBI Taxonomy" id="471857"/>
    <lineage>
        <taxon>Bacteria</taxon>
        <taxon>Bacillati</taxon>
        <taxon>Actinomycetota</taxon>
        <taxon>Actinomycetes</taxon>
        <taxon>Pseudonocardiales</taxon>
        <taxon>Pseudonocardiaceae</taxon>
        <taxon>Saccharomonospora</taxon>
    </lineage>
</organism>
<keyword evidence="2 3" id="KW-0238">DNA-binding</keyword>
<dbReference type="InterPro" id="IPR036388">
    <property type="entry name" value="WH-like_DNA-bd_sf"/>
</dbReference>
<dbReference type="eggNOG" id="COG3903">
    <property type="taxonomic scope" value="Bacteria"/>
</dbReference>
<dbReference type="InterPro" id="IPR016032">
    <property type="entry name" value="Sig_transdc_resp-reg_C-effctor"/>
</dbReference>
<protein>
    <submittedName>
        <fullName evidence="5">Predicted ATPase</fullName>
    </submittedName>
</protein>
<dbReference type="SUPFAM" id="SSF48452">
    <property type="entry name" value="TPR-like"/>
    <property type="match status" value="2"/>
</dbReference>
<evidence type="ECO:0000256" key="2">
    <source>
        <dbReference type="ARBA" id="ARBA00023125"/>
    </source>
</evidence>
<evidence type="ECO:0000256" key="1">
    <source>
        <dbReference type="ARBA" id="ARBA00005820"/>
    </source>
</evidence>
<dbReference type="Pfam" id="PF00486">
    <property type="entry name" value="Trans_reg_C"/>
    <property type="match status" value="1"/>
</dbReference>
<dbReference type="SUPFAM" id="SSF52540">
    <property type="entry name" value="P-loop containing nucleoside triphosphate hydrolases"/>
    <property type="match status" value="1"/>
</dbReference>
<comment type="similarity">
    <text evidence="1">Belongs to the AfsR/DnrI/RedD regulatory family.</text>
</comment>
<evidence type="ECO:0000313" key="6">
    <source>
        <dbReference type="Proteomes" id="UP000000841"/>
    </source>
</evidence>
<dbReference type="eggNOG" id="COG3629">
    <property type="taxonomic scope" value="Bacteria"/>
</dbReference>
<dbReference type="GO" id="GO:0003677">
    <property type="term" value="F:DNA binding"/>
    <property type="evidence" value="ECO:0007669"/>
    <property type="project" value="UniProtKB-UniRule"/>
</dbReference>
<dbReference type="InterPro" id="IPR058852">
    <property type="entry name" value="HTH_77"/>
</dbReference>
<accession>C7MQH4</accession>
<dbReference type="EMBL" id="CP001683">
    <property type="protein sequence ID" value="ACU98501.1"/>
    <property type="molecule type" value="Genomic_DNA"/>
</dbReference>
<dbReference type="InterPro" id="IPR027417">
    <property type="entry name" value="P-loop_NTPase"/>
</dbReference>
<dbReference type="PROSITE" id="PS51755">
    <property type="entry name" value="OMPR_PHOB"/>
    <property type="match status" value="1"/>
</dbReference>
<dbReference type="PANTHER" id="PTHR47691:SF3">
    <property type="entry name" value="HTH-TYPE TRANSCRIPTIONAL REGULATOR RV0890C-RELATED"/>
    <property type="match status" value="1"/>
</dbReference>
<reference evidence="5 6" key="1">
    <citation type="journal article" date="2009" name="Stand. Genomic Sci.">
        <title>Complete genome sequence of Saccharomonospora viridis type strain (P101).</title>
        <authorList>
            <person name="Pati A."/>
            <person name="Sikorski J."/>
            <person name="Nolan M."/>
            <person name="Lapidus A."/>
            <person name="Copeland A."/>
            <person name="Glavina Del Rio T."/>
            <person name="Lucas S."/>
            <person name="Chen F."/>
            <person name="Tice H."/>
            <person name="Pitluck S."/>
            <person name="Cheng J.F."/>
            <person name="Chertkov O."/>
            <person name="Brettin T."/>
            <person name="Han C."/>
            <person name="Detter J.C."/>
            <person name="Kuske C."/>
            <person name="Bruce D."/>
            <person name="Goodwin L."/>
            <person name="Chain P."/>
            <person name="D'haeseleer P."/>
            <person name="Chen A."/>
            <person name="Palaniappan K."/>
            <person name="Ivanova N."/>
            <person name="Mavromatis K."/>
            <person name="Mikhailova N."/>
            <person name="Rohde M."/>
            <person name="Tindall B.J."/>
            <person name="Goker M."/>
            <person name="Bristow J."/>
            <person name="Eisen J.A."/>
            <person name="Markowitz V."/>
            <person name="Hugenholtz P."/>
            <person name="Kyrpides N.C."/>
            <person name="Klenk H.P."/>
        </authorList>
    </citation>
    <scope>NUCLEOTIDE SEQUENCE [LARGE SCALE GENOMIC DNA]</scope>
    <source>
        <strain evidence="6">ATCC 15386 / DSM 43017 / JCM 3036 / NBRC 12207 / P101</strain>
    </source>
</reference>
<dbReference type="PANTHER" id="PTHR47691">
    <property type="entry name" value="REGULATOR-RELATED"/>
    <property type="match status" value="1"/>
</dbReference>
<gene>
    <name evidence="5" type="ordered locus">Svir_35430</name>
</gene>
<dbReference type="KEGG" id="svi:Svir_35430"/>
<dbReference type="AlphaFoldDB" id="C7MQH4"/>
<evidence type="ECO:0000259" key="4">
    <source>
        <dbReference type="PROSITE" id="PS51755"/>
    </source>
</evidence>
<evidence type="ECO:0000313" key="5">
    <source>
        <dbReference type="EMBL" id="ACU98501.1"/>
    </source>
</evidence>
<evidence type="ECO:0000256" key="3">
    <source>
        <dbReference type="PROSITE-ProRule" id="PRU01091"/>
    </source>
</evidence>
<dbReference type="GO" id="GO:0000160">
    <property type="term" value="P:phosphorelay signal transduction system"/>
    <property type="evidence" value="ECO:0007669"/>
    <property type="project" value="InterPro"/>
</dbReference>
<keyword evidence="6" id="KW-1185">Reference proteome</keyword>
<dbReference type="HOGENOM" id="CLU_004665_1_3_11"/>
<dbReference type="InterPro" id="IPR005158">
    <property type="entry name" value="BTAD"/>
</dbReference>
<dbReference type="Proteomes" id="UP000000841">
    <property type="component" value="Chromosome"/>
</dbReference>
<dbReference type="Pfam" id="PF03704">
    <property type="entry name" value="BTAD"/>
    <property type="match status" value="1"/>
</dbReference>
<dbReference type="Gene3D" id="1.10.10.10">
    <property type="entry name" value="Winged helix-like DNA-binding domain superfamily/Winged helix DNA-binding domain"/>
    <property type="match status" value="1"/>
</dbReference>
<dbReference type="SUPFAM" id="SSF46894">
    <property type="entry name" value="C-terminal effector domain of the bipartite response regulators"/>
    <property type="match status" value="1"/>
</dbReference>
<dbReference type="STRING" id="471857.Svir_35430"/>
<dbReference type="InterPro" id="IPR001867">
    <property type="entry name" value="OmpR/PhoB-type_DNA-bd"/>
</dbReference>
<sequence>MTVSGPRVRALLARLALDAGRPVAAETLVDDLWGRYPPADAGGALQSLVSRLRKALGPAAALELSGGGYVLRIEPDDVDVHRFERLAAQGGRELTARRYADAAALLTRALAEFSGPPLADVTSAPFAAEIVTRLSERRLVVLEDRAAAQLQLGQHAEVVAELEEVGERYPLRERLAALRLRALAALGRRSEAFDLYERVRATLADELGVDPSAELREAHLALLRDERPEPPPARAGTVQLPARLTSFVGRHTELTELAAMLAEHRLVTLTGAGGAGKTRLAVEVAERHPAHSQGRVWFVPLADVVASTDVRAAVLRAVESGVATNMPGFGNGGFDRLVDTFAAGESLLVLDNCEHVIDAVAELAHALLTRVPSLRILATSREPLAVTGEALCPVGPLDLPADELVPDAVTGATGEVARDMDLAEVGRSSAVRLFVDRGRAVCPGFTLDEDTVGPVVEICRRLDGMPLALELAAAKLRSMGVSQIAALLDDRFRLLTSGSRVALPRQRTLRAVVEWSWDLLDERERVLARRLAVFSGGVGVSAATAVCADETVPERDVAFLLGALAEKSIVDHVGERCGEPRYRMLETIRAYASERLVESGEAEDVRSRFIAHFLSVAQHHDPLLRTEGQLEAFAVFRTEYDNLIAALRLSLDIRDADSAYRLLLSLTWCWALLGVLNQREDFFSEVLALGEAIPSRARSALKVYQVSTATGRNPPGPEELRTLIDDCFRTGAMEEYPPLAVTLPALALLAGDEELLERELRRALSHPDPWARAGVRWVEALILEDKGELAEAQRVRELALRGFEDTGDRWGKAITLSMQAQSHALLGEYAAAIERLDAGVALAEELGSRTYVVQLRLLAANQEIRAGNFAAAERRLDEARRQCAGEAGQLLDVFVQLNAAYLAERRGQVEQAHRCIDRVAGQLDSLGFLGELFDGLIEINRASLLLAEGKAAKAREALVAAMRTMTSRPDRPDLATPAELLARLYHLEGDALRAAAALGLSEAIRGAFDRGNPALRELVGLLTEELGEQAYTAAYSETARLSKPDAVRRLVEQTSAQRLR</sequence>
<dbReference type="SMART" id="SM01043">
    <property type="entry name" value="BTAD"/>
    <property type="match status" value="1"/>
</dbReference>
<name>C7MQH4_SACVD</name>
<feature type="domain" description="OmpR/PhoB-type" evidence="4">
    <location>
        <begin position="1"/>
        <end position="73"/>
    </location>
</feature>
<dbReference type="SMART" id="SM00862">
    <property type="entry name" value="Trans_reg_C"/>
    <property type="match status" value="1"/>
</dbReference>
<proteinExistence type="inferred from homology"/>